<dbReference type="EMBL" id="CAGA01000019">
    <property type="protein sequence ID" value="CCE30098.1"/>
    <property type="molecule type" value="Genomic_DNA"/>
</dbReference>
<dbReference type="Proteomes" id="UP000016801">
    <property type="component" value="Unassembled WGS sequence"/>
</dbReference>
<evidence type="ECO:0000313" key="2">
    <source>
        <dbReference type="EMBL" id="CCE30098.1"/>
    </source>
</evidence>
<comment type="caution">
    <text evidence="2">The sequence shown here is derived from an EMBL/GenBank/DDBJ whole genome shotgun (WGS) entry which is preliminary data.</text>
</comment>
<feature type="compositionally biased region" description="Polar residues" evidence="1">
    <location>
        <begin position="461"/>
        <end position="474"/>
    </location>
</feature>
<evidence type="ECO:0000313" key="3">
    <source>
        <dbReference type="Proteomes" id="UP000016801"/>
    </source>
</evidence>
<dbReference type="AlphaFoldDB" id="M1W9X9"/>
<dbReference type="eggNOG" id="ENOG502SZ9D">
    <property type="taxonomic scope" value="Eukaryota"/>
</dbReference>
<accession>M1W9X9</accession>
<dbReference type="PhylomeDB" id="M1W9X9"/>
<proteinExistence type="predicted"/>
<organism evidence="2 3">
    <name type="scientific">Claviceps purpurea (strain 20.1)</name>
    <name type="common">Ergot fungus</name>
    <name type="synonym">Sphacelia segetum</name>
    <dbReference type="NCBI Taxonomy" id="1111077"/>
    <lineage>
        <taxon>Eukaryota</taxon>
        <taxon>Fungi</taxon>
        <taxon>Dikarya</taxon>
        <taxon>Ascomycota</taxon>
        <taxon>Pezizomycotina</taxon>
        <taxon>Sordariomycetes</taxon>
        <taxon>Hypocreomycetidae</taxon>
        <taxon>Hypocreales</taxon>
        <taxon>Clavicipitaceae</taxon>
        <taxon>Claviceps</taxon>
    </lineage>
</organism>
<evidence type="ECO:0000256" key="1">
    <source>
        <dbReference type="SAM" id="MobiDB-lite"/>
    </source>
</evidence>
<reference evidence="2 3" key="1">
    <citation type="journal article" date="2013" name="PLoS Genet.">
        <title>Plant-symbiotic fungi as chemical engineers: Multi-genome analysis of the Clavicipitaceae reveals dynamics of alkaloid loci.</title>
        <authorList>
            <person name="Schardl C.L."/>
            <person name="Young C.A."/>
            <person name="Hesse U."/>
            <person name="Amyotte S.G."/>
            <person name="Andreeva K."/>
            <person name="Calie P.J."/>
            <person name="Fleetwood D.J."/>
            <person name="Haws D.C."/>
            <person name="Moore N."/>
            <person name="Oeser B."/>
            <person name="Panaccione D.G."/>
            <person name="Schweri K.K."/>
            <person name="Voisey C.R."/>
            <person name="Farman M.L."/>
            <person name="Jaromczyk J.W."/>
            <person name="Roe B.A."/>
            <person name="O'Sullivan D.M."/>
            <person name="Scott B."/>
            <person name="Tudzynski P."/>
            <person name="An Z."/>
            <person name="Arnaoudova E.G."/>
            <person name="Bullock C.T."/>
            <person name="Charlton N.D."/>
            <person name="Chen L."/>
            <person name="Cox M."/>
            <person name="Dinkins R.D."/>
            <person name="Florea S."/>
            <person name="Glenn A.E."/>
            <person name="Gordon A."/>
            <person name="Gueldener U."/>
            <person name="Harris D.R."/>
            <person name="Hollin W."/>
            <person name="Jaromczyk J."/>
            <person name="Johnson R.D."/>
            <person name="Khan A.K."/>
            <person name="Leistner E."/>
            <person name="Leuchtmann A."/>
            <person name="Li C."/>
            <person name="Liu J."/>
            <person name="Liu J."/>
            <person name="Liu M."/>
            <person name="Mace W."/>
            <person name="Machado C."/>
            <person name="Nagabhyru P."/>
            <person name="Pan J."/>
            <person name="Schmid J."/>
            <person name="Sugawara K."/>
            <person name="Steiner U."/>
            <person name="Takach J.E."/>
            <person name="Tanaka E."/>
            <person name="Webb J.S."/>
            <person name="Wilson E.V."/>
            <person name="Wiseman J.L."/>
            <person name="Yoshida R."/>
            <person name="Zeng Z."/>
        </authorList>
    </citation>
    <scope>NUCLEOTIDE SEQUENCE [LARGE SCALE GENOMIC DNA]</scope>
    <source>
        <strain evidence="2 3">20.1</strain>
    </source>
</reference>
<dbReference type="STRING" id="1111077.M1W9X9"/>
<gene>
    <name evidence="2" type="ORF">CPUR_03946</name>
</gene>
<dbReference type="HOGENOM" id="CLU_385417_0_0_1"/>
<dbReference type="VEuPathDB" id="FungiDB:CPUR_03946"/>
<sequence length="717" mass="79648">MNPCANEMIPLSTQDVEDVEASSSATTLEENVGPSSHAGIRFMVPESDKTHRAFQPLPYDMEQALLSLQRPLLDHITSDEALSRDFQFGSHQVWGVHPWYNQVTVSEQDCGTFPQHLDDPSSVLPMNSLSAHLSGLPSAGTESTEVVIERPSEKKLAPCRQVRQDRLPKQFTQGKFGANIKQRELESFVSCFKPLACTRSNVRRCAIGRPSSKARGELASVLGSTRIPGHHDCRKPSDLSVEMLSSSPSSGVSPDSAISSPRWSDGTLPLMTKAPSSPNVPTSDTLPLSVSLCSKESSIFDASYGLQHLSHLRKTKTCSNIYHQTNFQQSTLLPTEAHRLMEFGAVTSPIQPYNEPTELSRNDSGPSIADQDGTAFETFKSPIATEPTDPKPLPCPPNLHLLTKDESKPLKSRVSSSRTRGQRRSEPCIPANIRSRQDAQALITSHGPSLRRYISDAENAPISSTSSKPPSNKRASGILQTPVPASSAKIVTELGSWSQSKRWMSQTSKERMMFQKVITNLFHLSANKSPFVPQSPAELTAFRAEMADIKKRRLSREVGWRIATLESRRARSKESGEKATRLVPFLLGKQFKDTLSPVFAVPSCFVEHISQEETQWVPWPSMSEFKDEGDKRSLKHGRRLPLPRLGISTLPMAVVSEERYKAPWQMKSVKIESRFIYPASDFAEQSDIFSYEPPLTECDVPYYLLESIQAMEEELDD</sequence>
<feature type="region of interest" description="Disordered" evidence="1">
    <location>
        <begin position="225"/>
        <end position="283"/>
    </location>
</feature>
<feature type="compositionally biased region" description="Polar residues" evidence="1">
    <location>
        <begin position="274"/>
        <end position="283"/>
    </location>
</feature>
<feature type="region of interest" description="Disordered" evidence="1">
    <location>
        <begin position="352"/>
        <end position="437"/>
    </location>
</feature>
<protein>
    <submittedName>
        <fullName evidence="2">Uncharacterized protein</fullName>
    </submittedName>
</protein>
<dbReference type="OrthoDB" id="1703270at2759"/>
<name>M1W9X9_CLAP2</name>
<keyword evidence="3" id="KW-1185">Reference proteome</keyword>
<feature type="compositionally biased region" description="Low complexity" evidence="1">
    <location>
        <begin position="238"/>
        <end position="261"/>
    </location>
</feature>
<feature type="region of interest" description="Disordered" evidence="1">
    <location>
        <begin position="460"/>
        <end position="480"/>
    </location>
</feature>